<protein>
    <submittedName>
        <fullName evidence="2">Alpha/beta hydrolase fold protein</fullName>
    </submittedName>
</protein>
<keyword evidence="2" id="KW-0378">Hydrolase</keyword>
<dbReference type="InterPro" id="IPR022742">
    <property type="entry name" value="Hydrolase_4"/>
</dbReference>
<proteinExistence type="predicted"/>
<dbReference type="InterPro" id="IPR029058">
    <property type="entry name" value="AB_hydrolase_fold"/>
</dbReference>
<dbReference type="Proteomes" id="UP000193920">
    <property type="component" value="Unassembled WGS sequence"/>
</dbReference>
<name>A0A1Y2ESI9_9FUNG</name>
<feature type="domain" description="Serine aminopeptidase S33" evidence="1">
    <location>
        <begin position="25"/>
        <end position="228"/>
    </location>
</feature>
<evidence type="ECO:0000313" key="3">
    <source>
        <dbReference type="Proteomes" id="UP000193920"/>
    </source>
</evidence>
<sequence length="249" mass="27759">MSDFQIKDGLAYRLYEGQKYKNINVVFIHGTGCNKDFLKAVRTELTDYNVYFFDLPGHGNSEVRAYTKESYLDGISHFIKDLTNVILIGHSLGGTLTVGSLARKPKNVVGGIVAGGALNFDNLPADFLKGVHNGVINKDLVYDGFGHLDHPEVVEAIQAMEPDEVTLKDWLLDEHIDVSDGIEEITVPVKVIVGRDDFLVPVEKSEEIAKRIPNATLIVVNKARHMLIVALKHQIRWLVDEIREEAKLA</sequence>
<dbReference type="SUPFAM" id="SSF53474">
    <property type="entry name" value="alpha/beta-Hydrolases"/>
    <property type="match status" value="1"/>
</dbReference>
<dbReference type="PANTHER" id="PTHR43798">
    <property type="entry name" value="MONOACYLGLYCEROL LIPASE"/>
    <property type="match status" value="1"/>
</dbReference>
<reference evidence="2 3" key="1">
    <citation type="submission" date="2016-08" db="EMBL/GenBank/DDBJ databases">
        <title>A Parts List for Fungal Cellulosomes Revealed by Comparative Genomics.</title>
        <authorList>
            <consortium name="DOE Joint Genome Institute"/>
            <person name="Haitjema C.H."/>
            <person name="Gilmore S.P."/>
            <person name="Henske J.K."/>
            <person name="Solomon K.V."/>
            <person name="De Groot R."/>
            <person name="Kuo A."/>
            <person name="Mondo S.J."/>
            <person name="Salamov A.A."/>
            <person name="Labutti K."/>
            <person name="Zhao Z."/>
            <person name="Chiniquy J."/>
            <person name="Barry K."/>
            <person name="Brewer H.M."/>
            <person name="Purvine S.O."/>
            <person name="Wright A.T."/>
            <person name="Boxma B."/>
            <person name="Van Alen T."/>
            <person name="Hackstein J.H."/>
            <person name="Baker S.E."/>
            <person name="Grigoriev I.V."/>
            <person name="O'Malley M.A."/>
        </authorList>
    </citation>
    <scope>NUCLEOTIDE SEQUENCE [LARGE SCALE GENOMIC DNA]</scope>
    <source>
        <strain evidence="2 3">G1</strain>
    </source>
</reference>
<dbReference type="OrthoDB" id="2498029at2759"/>
<dbReference type="Pfam" id="PF12146">
    <property type="entry name" value="Hydrolase_4"/>
    <property type="match status" value="1"/>
</dbReference>
<accession>A0A1Y2ESI9</accession>
<comment type="caution">
    <text evidence="2">The sequence shown here is derived from an EMBL/GenBank/DDBJ whole genome shotgun (WGS) entry which is preliminary data.</text>
</comment>
<gene>
    <name evidence="2" type="ORF">LY90DRAFT_503005</name>
</gene>
<dbReference type="GO" id="GO:0016787">
    <property type="term" value="F:hydrolase activity"/>
    <property type="evidence" value="ECO:0007669"/>
    <property type="project" value="UniProtKB-KW"/>
</dbReference>
<dbReference type="AlphaFoldDB" id="A0A1Y2ESI9"/>
<organism evidence="2 3">
    <name type="scientific">Neocallimastix californiae</name>
    <dbReference type="NCBI Taxonomy" id="1754190"/>
    <lineage>
        <taxon>Eukaryota</taxon>
        <taxon>Fungi</taxon>
        <taxon>Fungi incertae sedis</taxon>
        <taxon>Chytridiomycota</taxon>
        <taxon>Chytridiomycota incertae sedis</taxon>
        <taxon>Neocallimastigomycetes</taxon>
        <taxon>Neocallimastigales</taxon>
        <taxon>Neocallimastigaceae</taxon>
        <taxon>Neocallimastix</taxon>
    </lineage>
</organism>
<evidence type="ECO:0000259" key="1">
    <source>
        <dbReference type="Pfam" id="PF12146"/>
    </source>
</evidence>
<dbReference type="EMBL" id="MCOG01000032">
    <property type="protein sequence ID" value="ORY73815.1"/>
    <property type="molecule type" value="Genomic_DNA"/>
</dbReference>
<keyword evidence="3" id="KW-1185">Reference proteome</keyword>
<dbReference type="Gene3D" id="3.40.50.1820">
    <property type="entry name" value="alpha/beta hydrolase"/>
    <property type="match status" value="1"/>
</dbReference>
<dbReference type="InterPro" id="IPR050266">
    <property type="entry name" value="AB_hydrolase_sf"/>
</dbReference>
<evidence type="ECO:0000313" key="2">
    <source>
        <dbReference type="EMBL" id="ORY73815.1"/>
    </source>
</evidence>